<dbReference type="Proteomes" id="UP000239156">
    <property type="component" value="Unassembled WGS sequence"/>
</dbReference>
<sequence>MQISRLTIMASIFGNLACLEAAFIRTANCEAWKTPQQHTYLRGWVSDEEFHRTWRNSLLYSPNNQNFEIQHMDASPARRLKVSHDPNLGGYMRLTNTGTQRLRYMVQDSSTGKWLVDEELKPGEFNLVQTRTALVFLKAY</sequence>
<feature type="chain" id="PRO_5015485574" evidence="1">
    <location>
        <begin position="22"/>
        <end position="140"/>
    </location>
</feature>
<protein>
    <submittedName>
        <fullName evidence="2">Uncharacterized protein</fullName>
    </submittedName>
</protein>
<gene>
    <name evidence="2" type="ORF">PSTT_12930</name>
</gene>
<dbReference type="EMBL" id="PKSL01000172">
    <property type="protein sequence ID" value="POW00744.1"/>
    <property type="molecule type" value="Genomic_DNA"/>
</dbReference>
<keyword evidence="1" id="KW-0732">Signal</keyword>
<dbReference type="VEuPathDB" id="FungiDB:PSHT_11002"/>
<proteinExistence type="predicted"/>
<name>A0A2S4UTY1_9BASI</name>
<dbReference type="AlphaFoldDB" id="A0A2S4UTY1"/>
<accession>A0A2S4UTY1</accession>
<evidence type="ECO:0000313" key="2">
    <source>
        <dbReference type="EMBL" id="POW00744.1"/>
    </source>
</evidence>
<organism evidence="2 3">
    <name type="scientific">Puccinia striiformis</name>
    <dbReference type="NCBI Taxonomy" id="27350"/>
    <lineage>
        <taxon>Eukaryota</taxon>
        <taxon>Fungi</taxon>
        <taxon>Dikarya</taxon>
        <taxon>Basidiomycota</taxon>
        <taxon>Pucciniomycotina</taxon>
        <taxon>Pucciniomycetes</taxon>
        <taxon>Pucciniales</taxon>
        <taxon>Pucciniaceae</taxon>
        <taxon>Puccinia</taxon>
    </lineage>
</organism>
<feature type="signal peptide" evidence="1">
    <location>
        <begin position="1"/>
        <end position="21"/>
    </location>
</feature>
<keyword evidence="3" id="KW-1185">Reference proteome</keyword>
<reference evidence="2" key="1">
    <citation type="submission" date="2017-12" db="EMBL/GenBank/DDBJ databases">
        <title>Gene loss provides genomic basis for host adaptation in cereal stripe rust fungi.</title>
        <authorList>
            <person name="Xia C."/>
        </authorList>
    </citation>
    <scope>NUCLEOTIDE SEQUENCE [LARGE SCALE GENOMIC DNA]</scope>
    <source>
        <strain evidence="2">93-210</strain>
    </source>
</reference>
<evidence type="ECO:0000313" key="3">
    <source>
        <dbReference type="Proteomes" id="UP000239156"/>
    </source>
</evidence>
<evidence type="ECO:0000256" key="1">
    <source>
        <dbReference type="SAM" id="SignalP"/>
    </source>
</evidence>
<comment type="caution">
    <text evidence="2">The sequence shown here is derived from an EMBL/GenBank/DDBJ whole genome shotgun (WGS) entry which is preliminary data.</text>
</comment>
<dbReference type="VEuPathDB" id="FungiDB:PSTT_12930"/>